<evidence type="ECO:0000313" key="6">
    <source>
        <dbReference type="EMBL" id="MBC3884001.1"/>
    </source>
</evidence>
<organism evidence="6 7">
    <name type="scientific">Undibacterium griseum</name>
    <dbReference type="NCBI Taxonomy" id="2762295"/>
    <lineage>
        <taxon>Bacteria</taxon>
        <taxon>Pseudomonadati</taxon>
        <taxon>Pseudomonadota</taxon>
        <taxon>Betaproteobacteria</taxon>
        <taxon>Burkholderiales</taxon>
        <taxon>Oxalobacteraceae</taxon>
        <taxon>Undibacterium</taxon>
    </lineage>
</organism>
<keyword evidence="7" id="KW-1185">Reference proteome</keyword>
<evidence type="ECO:0000256" key="1">
    <source>
        <dbReference type="ARBA" id="ARBA00022448"/>
    </source>
</evidence>
<evidence type="ECO:0000313" key="7">
    <source>
        <dbReference type="Proteomes" id="UP000613113"/>
    </source>
</evidence>
<evidence type="ECO:0000256" key="2">
    <source>
        <dbReference type="ARBA" id="ARBA00022729"/>
    </source>
</evidence>
<feature type="domain" description="Organic solvent tolerance-like N-terminal" evidence="5">
    <location>
        <begin position="43"/>
        <end position="160"/>
    </location>
</feature>
<dbReference type="InterPro" id="IPR052037">
    <property type="entry name" value="LPS_export_LptA"/>
</dbReference>
<feature type="signal peptide" evidence="4">
    <location>
        <begin position="1"/>
        <end position="32"/>
    </location>
</feature>
<dbReference type="Pfam" id="PF03968">
    <property type="entry name" value="LptD_N"/>
    <property type="match status" value="1"/>
</dbReference>
<protein>
    <submittedName>
        <fullName evidence="6">Lipopolysaccharide transport periplasmic protein LptA</fullName>
    </submittedName>
</protein>
<gene>
    <name evidence="6" type="primary">lptA</name>
    <name evidence="6" type="ORF">H8K27_02535</name>
</gene>
<feature type="chain" id="PRO_5045242667" evidence="4">
    <location>
        <begin position="33"/>
        <end position="193"/>
    </location>
</feature>
<evidence type="ECO:0000259" key="5">
    <source>
        <dbReference type="Pfam" id="PF03968"/>
    </source>
</evidence>
<dbReference type="InterPro" id="IPR014340">
    <property type="entry name" value="LptA"/>
</dbReference>
<reference evidence="6 7" key="1">
    <citation type="submission" date="2020-08" db="EMBL/GenBank/DDBJ databases">
        <title>Novel species isolated from subtropical streams in China.</title>
        <authorList>
            <person name="Lu H."/>
        </authorList>
    </citation>
    <scope>NUCLEOTIDE SEQUENCE [LARGE SCALE GENOMIC DNA]</scope>
    <source>
        <strain evidence="6 7">FT31W</strain>
    </source>
</reference>
<dbReference type="InterPro" id="IPR005653">
    <property type="entry name" value="OstA-like_N"/>
</dbReference>
<accession>A0ABR6YJC5</accession>
<dbReference type="NCBIfam" id="TIGR03002">
    <property type="entry name" value="outer_YhbN_LptA"/>
    <property type="match status" value="1"/>
</dbReference>
<name>A0ABR6YJC5_9BURK</name>
<keyword evidence="2 4" id="KW-0732">Signal</keyword>
<dbReference type="Gene3D" id="2.60.450.10">
    <property type="entry name" value="Lipopolysaccharide (LPS) transport protein A like domain"/>
    <property type="match status" value="1"/>
</dbReference>
<evidence type="ECO:0000256" key="3">
    <source>
        <dbReference type="ARBA" id="ARBA00022764"/>
    </source>
</evidence>
<evidence type="ECO:0000256" key="4">
    <source>
        <dbReference type="SAM" id="SignalP"/>
    </source>
</evidence>
<keyword evidence="1" id="KW-0813">Transport</keyword>
<dbReference type="EMBL" id="JACOGC010000001">
    <property type="protein sequence ID" value="MBC3884001.1"/>
    <property type="molecule type" value="Genomic_DNA"/>
</dbReference>
<dbReference type="PANTHER" id="PTHR36504:SF1">
    <property type="entry name" value="LIPOPOLYSACCHARIDE EXPORT SYSTEM PROTEIN LPTA"/>
    <property type="match status" value="1"/>
</dbReference>
<comment type="caution">
    <text evidence="6">The sequence shown here is derived from an EMBL/GenBank/DDBJ whole genome shotgun (WGS) entry which is preliminary data.</text>
</comment>
<sequence length="193" mass="21103">MYFFSFASQRTGYLLSLTLFALSMTAISAARAEKADSYADTIIEAGHSFDDIKNNVAVLSHGVTISRGTLLIRAEKANLKQAADGKQNVVLLSKPGTPVTFRQKRDGGPDLWIEGQAESAEYDESTEMVKLISNAQVRYLDGKKVTQEQSGAYLSYDSKNDVFLGTNSTSGQHVEGNSRVRIVIRSKAEKQAD</sequence>
<keyword evidence="3" id="KW-0574">Periplasm</keyword>
<dbReference type="RefSeq" id="WP_186861621.1">
    <property type="nucleotide sequence ID" value="NZ_JACOGC010000001.1"/>
</dbReference>
<dbReference type="PANTHER" id="PTHR36504">
    <property type="entry name" value="LIPOPOLYSACCHARIDE EXPORT SYSTEM PROTEIN LPTA"/>
    <property type="match status" value="1"/>
</dbReference>
<dbReference type="Proteomes" id="UP000613113">
    <property type="component" value="Unassembled WGS sequence"/>
</dbReference>
<proteinExistence type="predicted"/>